<evidence type="ECO:0000256" key="3">
    <source>
        <dbReference type="ARBA" id="ARBA00023274"/>
    </source>
</evidence>
<keyword evidence="5" id="KW-0150">Chloroplast</keyword>
<dbReference type="NCBIfam" id="NF004363">
    <property type="entry name" value="PRK05738.2-4"/>
    <property type="match status" value="1"/>
</dbReference>
<proteinExistence type="inferred from homology"/>
<keyword evidence="2 4" id="KW-0689">Ribosomal protein</keyword>
<dbReference type="GO" id="GO:0019843">
    <property type="term" value="F:rRNA binding"/>
    <property type="evidence" value="ECO:0007669"/>
    <property type="project" value="UniProtKB-UniRule"/>
</dbReference>
<dbReference type="GO" id="GO:0005840">
    <property type="term" value="C:ribosome"/>
    <property type="evidence" value="ECO:0007669"/>
    <property type="project" value="UniProtKB-KW"/>
</dbReference>
<keyword evidence="5" id="KW-0934">Plastid</keyword>
<evidence type="ECO:0000256" key="1">
    <source>
        <dbReference type="ARBA" id="ARBA00006700"/>
    </source>
</evidence>
<dbReference type="GO" id="GO:0009507">
    <property type="term" value="C:chloroplast"/>
    <property type="evidence" value="ECO:0007669"/>
    <property type="project" value="UniProtKB-SubCell"/>
</dbReference>
<dbReference type="GO" id="GO:0003735">
    <property type="term" value="F:structural constituent of ribosome"/>
    <property type="evidence" value="ECO:0007669"/>
    <property type="project" value="InterPro"/>
</dbReference>
<dbReference type="EMBL" id="MF101412">
    <property type="protein sequence ID" value="ARW60241.1"/>
    <property type="molecule type" value="Genomic_DNA"/>
</dbReference>
<comment type="subcellular location">
    <subcellularLocation>
        <location evidence="4">Plastid</location>
        <location evidence="4">Chloroplast</location>
    </subcellularLocation>
</comment>
<comment type="subunit">
    <text evidence="4">Part of the 50S ribosomal subunit.</text>
</comment>
<evidence type="ECO:0000256" key="2">
    <source>
        <dbReference type="ARBA" id="ARBA00022980"/>
    </source>
</evidence>
<gene>
    <name evidence="4 5" type="primary">rpl23</name>
</gene>
<dbReference type="HAMAP" id="MF_01369_B">
    <property type="entry name" value="Ribosomal_uL23_B"/>
    <property type="match status" value="1"/>
</dbReference>
<keyword evidence="3 4" id="KW-0687">Ribonucleoprotein</keyword>
<dbReference type="SUPFAM" id="SSF54189">
    <property type="entry name" value="Ribosomal proteins S24e, L23 and L15e"/>
    <property type="match status" value="1"/>
</dbReference>
<dbReference type="Pfam" id="PF00276">
    <property type="entry name" value="Ribosomal_L23"/>
    <property type="match status" value="1"/>
</dbReference>
<dbReference type="InterPro" id="IPR012678">
    <property type="entry name" value="Ribosomal_uL23/eL15/eS24_sf"/>
</dbReference>
<organism evidence="5">
    <name type="scientific">Laurencieae sp</name>
    <dbReference type="NCBI Taxonomy" id="2007162"/>
    <lineage>
        <taxon>Eukaryota</taxon>
        <taxon>Rhodophyta</taxon>
        <taxon>Florideophyceae</taxon>
        <taxon>Rhodymeniophycidae</taxon>
        <taxon>Ceramiales</taxon>
        <taxon>Rhodomelaceae</taxon>
        <taxon>Laurencieae</taxon>
    </lineage>
</organism>
<evidence type="ECO:0000313" key="5">
    <source>
        <dbReference type="EMBL" id="ARW60241.1"/>
    </source>
</evidence>
<dbReference type="InterPro" id="IPR012677">
    <property type="entry name" value="Nucleotide-bd_a/b_plait_sf"/>
</dbReference>
<reference evidence="5" key="1">
    <citation type="journal article" date="2017" name="J. Phycol.">
        <title>Analysis of chloroplast genomes and a supermatrix inform reclassification of the Rhodomelaceae (Rhodophyta).</title>
        <authorList>
            <person name="Diaz-Tapia P."/>
            <person name="Maggs C.A."/>
            <person name="West J.A."/>
            <person name="Verbruggen H."/>
        </authorList>
    </citation>
    <scope>NUCLEOTIDE SEQUENCE</scope>
    <source>
        <strain evidence="5">JFC1711</strain>
    </source>
</reference>
<evidence type="ECO:0000256" key="4">
    <source>
        <dbReference type="HAMAP-Rule" id="MF_01369"/>
    </source>
</evidence>
<comment type="similarity">
    <text evidence="1 4">Belongs to the universal ribosomal protein uL23 family.</text>
</comment>
<dbReference type="PANTHER" id="PTHR11620">
    <property type="entry name" value="60S RIBOSOMAL PROTEIN L23A"/>
    <property type="match status" value="1"/>
</dbReference>
<keyword evidence="4" id="KW-0699">rRNA-binding</keyword>
<dbReference type="GO" id="GO:0006412">
    <property type="term" value="P:translation"/>
    <property type="evidence" value="ECO:0007669"/>
    <property type="project" value="UniProtKB-UniRule"/>
</dbReference>
<geneLocation type="chloroplast" evidence="5"/>
<dbReference type="InterPro" id="IPR013025">
    <property type="entry name" value="Ribosomal_uL23-like"/>
</dbReference>
<sequence>MTLKKQINHLIDIIEYPIITDKTTKNLENNVYCFQVDKKSNKREIKEAIENIFDVKVQQVNTSISSPKTKTVGKFKGKVKRYKKAMIKLKDSYRINLFENS</sequence>
<dbReference type="AlphaFoldDB" id="A0A1Z1M326"/>
<name>A0A1Z1M326_9FLOR</name>
<comment type="function">
    <text evidence="4">Binds to 23S rRNA.</text>
</comment>
<protein>
    <recommendedName>
        <fullName evidence="4">Large ribosomal subunit protein uL23c</fullName>
    </recommendedName>
</protein>
<dbReference type="Gene3D" id="3.30.70.330">
    <property type="match status" value="1"/>
</dbReference>
<dbReference type="GO" id="GO:1990904">
    <property type="term" value="C:ribonucleoprotein complex"/>
    <property type="evidence" value="ECO:0007669"/>
    <property type="project" value="UniProtKB-KW"/>
</dbReference>
<accession>A0A1Z1M326</accession>
<keyword evidence="4" id="KW-0694">RNA-binding</keyword>